<evidence type="ECO:0000313" key="1">
    <source>
        <dbReference type="EMBL" id="SUG27300.1"/>
    </source>
</evidence>
<evidence type="ECO:0000313" key="2">
    <source>
        <dbReference type="Proteomes" id="UP000254332"/>
    </source>
</evidence>
<dbReference type="AlphaFoldDB" id="A0A379SGF2"/>
<dbReference type="EMBL" id="UGWQ01000002">
    <property type="protein sequence ID" value="SUG27300.1"/>
    <property type="molecule type" value="Genomic_DNA"/>
</dbReference>
<proteinExistence type="predicted"/>
<reference evidence="1 2" key="1">
    <citation type="submission" date="2018-06" db="EMBL/GenBank/DDBJ databases">
        <authorList>
            <consortium name="Pathogen Informatics"/>
            <person name="Doyle S."/>
        </authorList>
    </citation>
    <scope>NUCLEOTIDE SEQUENCE [LARGE SCALE GENOMIC DNA]</scope>
    <source>
        <strain evidence="1 2">NCTC10718</strain>
    </source>
</reference>
<accession>A0A379SGF2</accession>
<dbReference type="Proteomes" id="UP000254332">
    <property type="component" value="Unassembled WGS sequence"/>
</dbReference>
<organism evidence="1 2">
    <name type="scientific">Salmonella enterica</name>
    <name type="common">Salmonella choleraesuis</name>
    <dbReference type="NCBI Taxonomy" id="28901"/>
    <lineage>
        <taxon>Bacteria</taxon>
        <taxon>Pseudomonadati</taxon>
        <taxon>Pseudomonadota</taxon>
        <taxon>Gammaproteobacteria</taxon>
        <taxon>Enterobacterales</taxon>
        <taxon>Enterobacteriaceae</taxon>
        <taxon>Salmonella</taxon>
    </lineage>
</organism>
<protein>
    <submittedName>
        <fullName evidence="1">Uncharacterized protein</fullName>
    </submittedName>
</protein>
<gene>
    <name evidence="1" type="ORF">NCTC10718_04613</name>
</gene>
<name>A0A379SGF2_SALER</name>
<sequence>MNIIKLINMMEFRIALMRNYIALAFIAEAECKNSPPDFIQDGVTVELTPDKVSANIANYIERENIQRCGVHLGQLLNAEQLKNMLEKDLMAEDEPQLSDYGQAVMMDIYRHIARGGLDGVLPVEANIQVLAGEVDV</sequence>